<sequence length="252" mass="29219">MLLHLNYKNVVIIHSSDSDGRATLNRFQNLADANHIKIESIIEYETGMLNIGRDLNNVRNNHYCRVLLLYANVDDAEIIFDEIHRQGMDQSGYVWIISEQALKASNRFDGILSLRLELSDEELMIKDSINILTNALLHMYYGHNITVPPTNCRLTSSNKWQTGQLFYDYLKKQTFNGRSGRITFDSYGDRLYSEYEILNIMDNKEISVGNYSFDSNQMKMKLTLLLNLIRWSGGEIQKPLDWYITGKTIRMG</sequence>
<evidence type="ECO:0000313" key="11">
    <source>
        <dbReference type="Proteomes" id="UP000194236"/>
    </source>
</evidence>
<dbReference type="InterPro" id="IPR001828">
    <property type="entry name" value="ANF_lig-bd_rcpt"/>
</dbReference>
<evidence type="ECO:0000256" key="5">
    <source>
        <dbReference type="ARBA" id="ARBA00023136"/>
    </source>
</evidence>
<comment type="caution">
    <text evidence="10">The sequence shown here is derived from an EMBL/GenBank/DDBJ whole genome shotgun (WGS) entry which is preliminary data.</text>
</comment>
<evidence type="ECO:0000256" key="4">
    <source>
        <dbReference type="ARBA" id="ARBA00023040"/>
    </source>
</evidence>
<evidence type="ECO:0000256" key="1">
    <source>
        <dbReference type="ARBA" id="ARBA00004370"/>
    </source>
</evidence>
<evidence type="ECO:0000313" key="10">
    <source>
        <dbReference type="EMBL" id="OTF71327.1"/>
    </source>
</evidence>
<evidence type="ECO:0000259" key="9">
    <source>
        <dbReference type="Pfam" id="PF01094"/>
    </source>
</evidence>
<dbReference type="SUPFAM" id="SSF53822">
    <property type="entry name" value="Periplasmic binding protein-like I"/>
    <property type="match status" value="1"/>
</dbReference>
<dbReference type="Pfam" id="PF01094">
    <property type="entry name" value="ANF_receptor"/>
    <property type="match status" value="2"/>
</dbReference>
<evidence type="ECO:0000256" key="7">
    <source>
        <dbReference type="ARBA" id="ARBA00023180"/>
    </source>
</evidence>
<keyword evidence="7" id="KW-0325">Glycoprotein</keyword>
<keyword evidence="3" id="KW-1133">Transmembrane helix</keyword>
<dbReference type="EMBL" id="MUJZ01061601">
    <property type="protein sequence ID" value="OTF71327.1"/>
    <property type="molecule type" value="Genomic_DNA"/>
</dbReference>
<feature type="domain" description="Receptor ligand binding region" evidence="9">
    <location>
        <begin position="143"/>
        <end position="200"/>
    </location>
</feature>
<dbReference type="Proteomes" id="UP000194236">
    <property type="component" value="Unassembled WGS sequence"/>
</dbReference>
<reference evidence="10 11" key="1">
    <citation type="submission" date="2017-03" db="EMBL/GenBank/DDBJ databases">
        <title>Genome Survey of Euroglyphus maynei.</title>
        <authorList>
            <person name="Arlian L.G."/>
            <person name="Morgan M.S."/>
            <person name="Rider S.D."/>
        </authorList>
    </citation>
    <scope>NUCLEOTIDE SEQUENCE [LARGE SCALE GENOMIC DNA]</scope>
    <source>
        <strain evidence="10">Arlian Lab</strain>
        <tissue evidence="10">Whole body</tissue>
    </source>
</reference>
<gene>
    <name evidence="10" type="ORF">BLA29_007784</name>
</gene>
<evidence type="ECO:0000256" key="3">
    <source>
        <dbReference type="ARBA" id="ARBA00022989"/>
    </source>
</evidence>
<evidence type="ECO:0000256" key="2">
    <source>
        <dbReference type="ARBA" id="ARBA00022692"/>
    </source>
</evidence>
<name>A0A1Y3ATL1_EURMA</name>
<dbReference type="PANTHER" id="PTHR10519:SF20">
    <property type="entry name" value="G-PROTEIN COUPLED RECEPTOR 156-RELATED"/>
    <property type="match status" value="1"/>
</dbReference>
<organism evidence="10 11">
    <name type="scientific">Euroglyphus maynei</name>
    <name type="common">Mayne's house dust mite</name>
    <dbReference type="NCBI Taxonomy" id="6958"/>
    <lineage>
        <taxon>Eukaryota</taxon>
        <taxon>Metazoa</taxon>
        <taxon>Ecdysozoa</taxon>
        <taxon>Arthropoda</taxon>
        <taxon>Chelicerata</taxon>
        <taxon>Arachnida</taxon>
        <taxon>Acari</taxon>
        <taxon>Acariformes</taxon>
        <taxon>Sarcoptiformes</taxon>
        <taxon>Astigmata</taxon>
        <taxon>Psoroptidia</taxon>
        <taxon>Analgoidea</taxon>
        <taxon>Pyroglyphidae</taxon>
        <taxon>Pyroglyphinae</taxon>
        <taxon>Euroglyphus</taxon>
    </lineage>
</organism>
<proteinExistence type="predicted"/>
<keyword evidence="4" id="KW-0297">G-protein coupled receptor</keyword>
<dbReference type="GO" id="GO:0004965">
    <property type="term" value="F:G protein-coupled GABA receptor activity"/>
    <property type="evidence" value="ECO:0007669"/>
    <property type="project" value="InterPro"/>
</dbReference>
<dbReference type="OrthoDB" id="5984008at2759"/>
<keyword evidence="2" id="KW-0812">Transmembrane</keyword>
<feature type="domain" description="Receptor ligand binding region" evidence="9">
    <location>
        <begin position="2"/>
        <end position="105"/>
    </location>
</feature>
<protein>
    <recommendedName>
        <fullName evidence="9">Receptor ligand binding region domain-containing protein</fullName>
    </recommendedName>
</protein>
<dbReference type="InterPro" id="IPR028082">
    <property type="entry name" value="Peripla_BP_I"/>
</dbReference>
<dbReference type="PANTHER" id="PTHR10519">
    <property type="entry name" value="GABA-B RECEPTOR"/>
    <property type="match status" value="1"/>
</dbReference>
<dbReference type="InterPro" id="IPR002455">
    <property type="entry name" value="GPCR3_GABA-B"/>
</dbReference>
<dbReference type="GO" id="GO:0038039">
    <property type="term" value="C:G protein-coupled receptor heterodimeric complex"/>
    <property type="evidence" value="ECO:0007669"/>
    <property type="project" value="TreeGrafter"/>
</dbReference>
<keyword evidence="5" id="KW-0472">Membrane</keyword>
<evidence type="ECO:0000256" key="8">
    <source>
        <dbReference type="ARBA" id="ARBA00023224"/>
    </source>
</evidence>
<dbReference type="GO" id="GO:0007214">
    <property type="term" value="P:gamma-aminobutyric acid signaling pathway"/>
    <property type="evidence" value="ECO:0007669"/>
    <property type="project" value="TreeGrafter"/>
</dbReference>
<comment type="subcellular location">
    <subcellularLocation>
        <location evidence="1">Membrane</location>
    </subcellularLocation>
</comment>
<dbReference type="Gene3D" id="3.40.50.2300">
    <property type="match status" value="1"/>
</dbReference>
<keyword evidence="8" id="KW-0807">Transducer</keyword>
<keyword evidence="11" id="KW-1185">Reference proteome</keyword>
<evidence type="ECO:0000256" key="6">
    <source>
        <dbReference type="ARBA" id="ARBA00023170"/>
    </source>
</evidence>
<accession>A0A1Y3ATL1</accession>
<dbReference type="AlphaFoldDB" id="A0A1Y3ATL1"/>
<keyword evidence="6" id="KW-0675">Receptor</keyword>